<name>A0A2B4SNJ9_STYPI</name>
<feature type="compositionally biased region" description="Acidic residues" evidence="1">
    <location>
        <begin position="147"/>
        <end position="160"/>
    </location>
</feature>
<feature type="compositionally biased region" description="Acidic residues" evidence="1">
    <location>
        <begin position="178"/>
        <end position="197"/>
    </location>
</feature>
<dbReference type="EMBL" id="LSMT01000035">
    <property type="protein sequence ID" value="PFX31471.1"/>
    <property type="molecule type" value="Genomic_DNA"/>
</dbReference>
<comment type="caution">
    <text evidence="2">The sequence shown here is derived from an EMBL/GenBank/DDBJ whole genome shotgun (WGS) entry which is preliminary data.</text>
</comment>
<evidence type="ECO:0000313" key="2">
    <source>
        <dbReference type="EMBL" id="PFX31471.1"/>
    </source>
</evidence>
<feature type="region of interest" description="Disordered" evidence="1">
    <location>
        <begin position="119"/>
        <end position="197"/>
    </location>
</feature>
<reference evidence="3" key="1">
    <citation type="journal article" date="2017" name="bioRxiv">
        <title>Comparative analysis of the genomes of Stylophora pistillata and Acropora digitifera provides evidence for extensive differences between species of corals.</title>
        <authorList>
            <person name="Voolstra C.R."/>
            <person name="Li Y."/>
            <person name="Liew Y.J."/>
            <person name="Baumgarten S."/>
            <person name="Zoccola D."/>
            <person name="Flot J.-F."/>
            <person name="Tambutte S."/>
            <person name="Allemand D."/>
            <person name="Aranda M."/>
        </authorList>
    </citation>
    <scope>NUCLEOTIDE SEQUENCE [LARGE SCALE GENOMIC DNA]</scope>
</reference>
<protein>
    <submittedName>
        <fullName evidence="2">Uncharacterized protein</fullName>
    </submittedName>
</protein>
<evidence type="ECO:0000256" key="1">
    <source>
        <dbReference type="SAM" id="MobiDB-lite"/>
    </source>
</evidence>
<organism evidence="2 3">
    <name type="scientific">Stylophora pistillata</name>
    <name type="common">Smooth cauliflower coral</name>
    <dbReference type="NCBI Taxonomy" id="50429"/>
    <lineage>
        <taxon>Eukaryota</taxon>
        <taxon>Metazoa</taxon>
        <taxon>Cnidaria</taxon>
        <taxon>Anthozoa</taxon>
        <taxon>Hexacorallia</taxon>
        <taxon>Scleractinia</taxon>
        <taxon>Astrocoeniina</taxon>
        <taxon>Pocilloporidae</taxon>
        <taxon>Stylophora</taxon>
    </lineage>
</organism>
<feature type="compositionally biased region" description="Basic and acidic residues" evidence="1">
    <location>
        <begin position="161"/>
        <end position="171"/>
    </location>
</feature>
<feature type="compositionally biased region" description="Acidic residues" evidence="1">
    <location>
        <begin position="128"/>
        <end position="139"/>
    </location>
</feature>
<sequence>MAERLRPFGTSLELLVRKYLEHLQYLEVKKSKRKEDRKRQRETDSQKKYADYNLEEMFIAGTLKKLKVSALNLFLEKHQLGNKKLEKNEKLVSISACLAKAQLNKATLEQAARKVNMEENVDLHDGEHEEETGDDEDDYDSVHAGDTDGDDNNDCDDDEYDARSKDHDVVLREVGSSSEEEEGDDDDEQEVNDDIEDEFCSRVARRVTTVRSRRLFGDSD</sequence>
<gene>
    <name evidence="2" type="ORF">AWC38_SpisGene3707</name>
</gene>
<evidence type="ECO:0000313" key="3">
    <source>
        <dbReference type="Proteomes" id="UP000225706"/>
    </source>
</evidence>
<keyword evidence="3" id="KW-1185">Reference proteome</keyword>
<dbReference type="AlphaFoldDB" id="A0A2B4SNJ9"/>
<proteinExistence type="predicted"/>
<accession>A0A2B4SNJ9</accession>
<dbReference type="Proteomes" id="UP000225706">
    <property type="component" value="Unassembled WGS sequence"/>
</dbReference>